<comment type="caution">
    <text evidence="9">The sequence shown here is derived from an EMBL/GenBank/DDBJ whole genome shotgun (WGS) entry which is preliminary data.</text>
</comment>
<feature type="compositionally biased region" description="Low complexity" evidence="4">
    <location>
        <begin position="462"/>
        <end position="488"/>
    </location>
</feature>
<dbReference type="InterPro" id="IPR034279">
    <property type="entry name" value="CuRO_3_CopA"/>
</dbReference>
<dbReference type="OrthoDB" id="9757546at2"/>
<dbReference type="RefSeq" id="WP_133288846.1">
    <property type="nucleotide sequence ID" value="NZ_SMSJ01000012.1"/>
</dbReference>
<evidence type="ECO:0000259" key="7">
    <source>
        <dbReference type="Pfam" id="PF07731"/>
    </source>
</evidence>
<feature type="signal peptide" evidence="5">
    <location>
        <begin position="1"/>
        <end position="30"/>
    </location>
</feature>
<evidence type="ECO:0000313" key="9">
    <source>
        <dbReference type="EMBL" id="TDH62330.1"/>
    </source>
</evidence>
<dbReference type="GO" id="GO:0005507">
    <property type="term" value="F:copper ion binding"/>
    <property type="evidence" value="ECO:0007669"/>
    <property type="project" value="InterPro"/>
</dbReference>
<evidence type="ECO:0000313" key="10">
    <source>
        <dbReference type="Proteomes" id="UP000295096"/>
    </source>
</evidence>
<feature type="domain" description="Plastocyanin-like" evidence="6">
    <location>
        <begin position="239"/>
        <end position="329"/>
    </location>
</feature>
<dbReference type="SUPFAM" id="SSF49503">
    <property type="entry name" value="Cupredoxins"/>
    <property type="match status" value="3"/>
</dbReference>
<feature type="region of interest" description="Disordered" evidence="4">
    <location>
        <begin position="462"/>
        <end position="509"/>
    </location>
</feature>
<proteinExistence type="predicted"/>
<evidence type="ECO:0000256" key="4">
    <source>
        <dbReference type="SAM" id="MobiDB-lite"/>
    </source>
</evidence>
<feature type="domain" description="Plastocyanin-like" evidence="7">
    <location>
        <begin position="535"/>
        <end position="647"/>
    </location>
</feature>
<dbReference type="PANTHER" id="PTHR11709">
    <property type="entry name" value="MULTI-COPPER OXIDASE"/>
    <property type="match status" value="1"/>
</dbReference>
<keyword evidence="1" id="KW-0479">Metal-binding</keyword>
<dbReference type="InterPro" id="IPR008972">
    <property type="entry name" value="Cupredoxin"/>
</dbReference>
<keyword evidence="3" id="KW-0186">Copper</keyword>
<dbReference type="InterPro" id="IPR011706">
    <property type="entry name" value="Cu-oxidase_C"/>
</dbReference>
<protein>
    <submittedName>
        <fullName evidence="9">Copper oxidase</fullName>
    </submittedName>
</protein>
<evidence type="ECO:0000259" key="6">
    <source>
        <dbReference type="Pfam" id="PF00394"/>
    </source>
</evidence>
<dbReference type="InterPro" id="IPR033138">
    <property type="entry name" value="Cu_oxidase_CS"/>
</dbReference>
<sequence length="670" mass="73913">MTRTFGFRAAFRRLLLAAATLLAMAAPALAQRYDLTLEERTVNINGTDRPAVTVNGQFPGPLLRLREGDEAVIRVTNRLDKASSIHWHGLILPASMDGAPGFSTGFVRGIAPGETFEYRFPVVQSGTYWYHAHNLDHEQRGLYAPIVIDKREPEPFRYDREHVVQLSEWTDERPLRVLQNLKRDPGYYNWNRRTLVDLVRDLGRAPDADARRAIVRNRIEWGNMRMDPTDIADVTGSTYRYLVNGFRPEVPATLLFRPGERVRLRLINSGAMTYFDVRIPGLKMTVVQADGNNIQPVVVDELRIAVAETYDVIVEPRENRQYQILAETMDRTGWARTRLATSMDAPVEALPPHRPRPVLTMADMMMNPGPTGLDRGTPAPEQDQPGHVAPMGGMDHGSMPGMDSGQPGGQGTTPASDHAAMGHGAMAGMPGMSGGQGAAPAMDHAAMGHGNMAMGAMDHSAMGHGAPPRAGAQGPGTPATTTAGGMEAHAGHGGMAMADPVMQDTGAPPGARVLSYRDLRPLRADPQWRPYDRIIEVRLTGNMERYIWSMNGNEFWRAQPIVARLGERLRIRFTNETMMNHPMHLHGMWMVPDLGNGAFNPRKHVVNIKPGTSLNVDVIVDAEGDWAFHCHLLYHMESGMMRIFRVTRDGTPVASAQQPVQAAMPAGHRH</sequence>
<dbReference type="CDD" id="cd13874">
    <property type="entry name" value="CuRO_2_CopA"/>
    <property type="match status" value="1"/>
</dbReference>
<dbReference type="GO" id="GO:0016491">
    <property type="term" value="F:oxidoreductase activity"/>
    <property type="evidence" value="ECO:0007669"/>
    <property type="project" value="UniProtKB-KW"/>
</dbReference>
<dbReference type="AlphaFoldDB" id="A0A4R5QGC9"/>
<dbReference type="Gene3D" id="2.60.40.420">
    <property type="entry name" value="Cupredoxins - blue copper proteins"/>
    <property type="match status" value="3"/>
</dbReference>
<evidence type="ECO:0000259" key="8">
    <source>
        <dbReference type="Pfam" id="PF07732"/>
    </source>
</evidence>
<dbReference type="InterPro" id="IPR002355">
    <property type="entry name" value="Cu_oxidase_Cu_BS"/>
</dbReference>
<evidence type="ECO:0000256" key="1">
    <source>
        <dbReference type="ARBA" id="ARBA00022723"/>
    </source>
</evidence>
<reference evidence="9 10" key="1">
    <citation type="journal article" date="2016" name="J. Microbiol.">
        <title>Dankookia rubra gen. nov., sp. nov., an alphaproteobacterium isolated from sediment of a shallow stream.</title>
        <authorList>
            <person name="Kim W.H."/>
            <person name="Kim D.H."/>
            <person name="Kang K."/>
            <person name="Ahn T.Y."/>
        </authorList>
    </citation>
    <scope>NUCLEOTIDE SEQUENCE [LARGE SCALE GENOMIC DNA]</scope>
    <source>
        <strain evidence="9 10">JCM30602</strain>
    </source>
</reference>
<dbReference type="InterPro" id="IPR045087">
    <property type="entry name" value="Cu-oxidase_fam"/>
</dbReference>
<dbReference type="Pfam" id="PF07731">
    <property type="entry name" value="Cu-oxidase_2"/>
    <property type="match status" value="1"/>
</dbReference>
<dbReference type="Pfam" id="PF00394">
    <property type="entry name" value="Cu-oxidase"/>
    <property type="match status" value="1"/>
</dbReference>
<dbReference type="Pfam" id="PF07732">
    <property type="entry name" value="Cu-oxidase_3"/>
    <property type="match status" value="1"/>
</dbReference>
<evidence type="ECO:0000256" key="3">
    <source>
        <dbReference type="ARBA" id="ARBA00023008"/>
    </source>
</evidence>
<keyword evidence="10" id="KW-1185">Reference proteome</keyword>
<dbReference type="Proteomes" id="UP000295096">
    <property type="component" value="Unassembled WGS sequence"/>
</dbReference>
<dbReference type="InterPro" id="IPR011707">
    <property type="entry name" value="Cu-oxidase-like_N"/>
</dbReference>
<evidence type="ECO:0000256" key="5">
    <source>
        <dbReference type="SAM" id="SignalP"/>
    </source>
</evidence>
<feature type="chain" id="PRO_5020471810" evidence="5">
    <location>
        <begin position="31"/>
        <end position="670"/>
    </location>
</feature>
<dbReference type="PROSITE" id="PS00080">
    <property type="entry name" value="MULTICOPPER_OXIDASE2"/>
    <property type="match status" value="1"/>
</dbReference>
<dbReference type="CDD" id="cd13896">
    <property type="entry name" value="CuRO_3_CopA"/>
    <property type="match status" value="1"/>
</dbReference>
<accession>A0A4R5QGC9</accession>
<keyword evidence="2" id="KW-0560">Oxidoreductase</keyword>
<name>A0A4R5QGC9_9PROT</name>
<organism evidence="9 10">
    <name type="scientific">Dankookia rubra</name>
    <dbReference type="NCBI Taxonomy" id="1442381"/>
    <lineage>
        <taxon>Bacteria</taxon>
        <taxon>Pseudomonadati</taxon>
        <taxon>Pseudomonadota</taxon>
        <taxon>Alphaproteobacteria</taxon>
        <taxon>Acetobacterales</taxon>
        <taxon>Roseomonadaceae</taxon>
        <taxon>Dankookia</taxon>
    </lineage>
</organism>
<dbReference type="PROSITE" id="PS00079">
    <property type="entry name" value="MULTICOPPER_OXIDASE1"/>
    <property type="match status" value="1"/>
</dbReference>
<feature type="domain" description="Plastocyanin-like" evidence="8">
    <location>
        <begin position="38"/>
        <end position="152"/>
    </location>
</feature>
<gene>
    <name evidence="9" type="ORF">E2C06_12020</name>
</gene>
<evidence type="ECO:0000256" key="2">
    <source>
        <dbReference type="ARBA" id="ARBA00023002"/>
    </source>
</evidence>
<dbReference type="InterPro" id="IPR001117">
    <property type="entry name" value="Cu-oxidase_2nd"/>
</dbReference>
<dbReference type="EMBL" id="SMSJ01000012">
    <property type="protein sequence ID" value="TDH62330.1"/>
    <property type="molecule type" value="Genomic_DNA"/>
</dbReference>
<dbReference type="PANTHER" id="PTHR11709:SF394">
    <property type="entry name" value="FI03373P-RELATED"/>
    <property type="match status" value="1"/>
</dbReference>
<feature type="region of interest" description="Disordered" evidence="4">
    <location>
        <begin position="369"/>
        <end position="417"/>
    </location>
</feature>
<keyword evidence="5" id="KW-0732">Signal</keyword>
<dbReference type="InterPro" id="IPR034282">
    <property type="entry name" value="CuRO_2_CopA"/>
</dbReference>